<protein>
    <submittedName>
        <fullName evidence="1">Uncharacterized protein</fullName>
    </submittedName>
</protein>
<organism evidence="1 2">
    <name type="scientific">Clostridium beijerinckii</name>
    <name type="common">Clostridium MP</name>
    <dbReference type="NCBI Taxonomy" id="1520"/>
    <lineage>
        <taxon>Bacteria</taxon>
        <taxon>Bacillati</taxon>
        <taxon>Bacillota</taxon>
        <taxon>Clostridia</taxon>
        <taxon>Eubacteriales</taxon>
        <taxon>Clostridiaceae</taxon>
        <taxon>Clostridium</taxon>
    </lineage>
</organism>
<evidence type="ECO:0000313" key="2">
    <source>
        <dbReference type="Proteomes" id="UP000587880"/>
    </source>
</evidence>
<proteinExistence type="predicted"/>
<gene>
    <name evidence="1" type="ORF">HF849_23660</name>
</gene>
<dbReference type="RefSeq" id="WP_168983361.1">
    <property type="nucleotide sequence ID" value="NZ_JABAGD010000072.1"/>
</dbReference>
<dbReference type="AlphaFoldDB" id="A0A7X9STG2"/>
<reference evidence="1 2" key="1">
    <citation type="submission" date="2020-04" db="EMBL/GenBank/DDBJ databases">
        <authorList>
            <person name="Hitch T.C.A."/>
            <person name="Wylensek D."/>
            <person name="Clavel T."/>
        </authorList>
    </citation>
    <scope>NUCLEOTIDE SEQUENCE [LARGE SCALE GENOMIC DNA]</scope>
    <source>
        <strain evidence="1 2">WB01_NA02</strain>
    </source>
</reference>
<accession>A0A7X9STG2</accession>
<dbReference type="EMBL" id="JABAGD010000072">
    <property type="protein sequence ID" value="NMF07675.1"/>
    <property type="molecule type" value="Genomic_DNA"/>
</dbReference>
<evidence type="ECO:0000313" key="1">
    <source>
        <dbReference type="EMBL" id="NMF07675.1"/>
    </source>
</evidence>
<sequence length="172" mass="19474">MSGALSISEFNKEINNNFQEYNEQEPNVFRDIISEYEKVVVKSIITSFGLDFLLFNDRRGGDVDTIHTARDGNVTDYANKKNQSDYDNHGEYDKKMSGKYHSSELYKTKNAKVSEAKKNGNLDDAYTGKRVKRNADMDLDHEISAKEIHDDPGRILAELDGIELANADSNLT</sequence>
<dbReference type="Proteomes" id="UP000587880">
    <property type="component" value="Unassembled WGS sequence"/>
</dbReference>
<comment type="caution">
    <text evidence="1">The sequence shown here is derived from an EMBL/GenBank/DDBJ whole genome shotgun (WGS) entry which is preliminary data.</text>
</comment>
<name>A0A7X9STG2_CLOBE</name>